<dbReference type="InParanoid" id="B0DWV3"/>
<name>B0DWV3_LACBS</name>
<gene>
    <name evidence="2" type="ORF">LACBIDRAFT_312809</name>
</gene>
<dbReference type="GeneID" id="6084155"/>
<feature type="region of interest" description="Disordered" evidence="1">
    <location>
        <begin position="509"/>
        <end position="548"/>
    </location>
</feature>
<evidence type="ECO:0000256" key="1">
    <source>
        <dbReference type="SAM" id="MobiDB-lite"/>
    </source>
</evidence>
<dbReference type="EMBL" id="DS547145">
    <property type="protein sequence ID" value="EDR00825.1"/>
    <property type="molecule type" value="Genomic_DNA"/>
</dbReference>
<keyword evidence="3" id="KW-1185">Reference proteome</keyword>
<sequence>MFPRVPPGTPPPAYSRASPPPPFYFPPTQGDEVEIVEPPSPSVSEMEVQIFGHPIAPVHTPHTPYSSLSRPSTPVIPLREVRSTFEMPIIPSHTHTVPSHIPVIPPRSSTPIIRSSTPIIPLREAPNPFDTPIVRSHGHTVTSQIPIIPSRERIPIPTTPIGPPTPIPQPKRTRTTAPCVITPTTRTSTPRTPLPSQPLAPVEDNTTETLPAEYEIMVWPVKPTRKAAGTGRTKKPAARVDPHGLGPGLADVGMEWESFLEVIADVLETDPTFLFVDSMEWRWVKPANSMFLPLRSRLAYVSMIKQLKAPPKNVSGSYIIVRMDEPVKKPVDRTKPWNSSNSGTAAVEEDSLSDVDDGLPRKKPRFDDQVDDLVQQIEAKYPAGTCVVHPDVECFHHRPTDCHFELTRITKVAWAAHIRKGDASLMCPPLASNHFKAKKGMKVPKTPVAGPSTPISPPDSHSSITPSAPHPHMFPYPYTQPPMPYPYPFPMPPPAPHYGYPPGYPPYFGHGPPHSLPSPSRHRHGNSSPPHGSRHQSGDGRSSPPIPGGSVEEFCMKYNFPASIRDSLTEMGFEIGDDLSALKDSQWEHASIPPLAVNRIIKAYSKYKKFLLDGN</sequence>
<protein>
    <submittedName>
        <fullName evidence="2">Predicted protein</fullName>
    </submittedName>
</protein>
<feature type="compositionally biased region" description="Pro residues" evidence="1">
    <location>
        <begin position="1"/>
        <end position="25"/>
    </location>
</feature>
<proteinExistence type="predicted"/>
<accession>B0DWV3</accession>
<dbReference type="AlphaFoldDB" id="B0DWV3"/>
<feature type="region of interest" description="Disordered" evidence="1">
    <location>
        <begin position="1"/>
        <end position="42"/>
    </location>
</feature>
<dbReference type="RefSeq" id="XP_001888419.1">
    <property type="nucleotide sequence ID" value="XM_001888384.1"/>
</dbReference>
<feature type="compositionally biased region" description="Acidic residues" evidence="1">
    <location>
        <begin position="347"/>
        <end position="357"/>
    </location>
</feature>
<dbReference type="OrthoDB" id="3238775at2759"/>
<feature type="compositionally biased region" description="Pro residues" evidence="1">
    <location>
        <begin position="157"/>
        <end position="169"/>
    </location>
</feature>
<organism evidence="3">
    <name type="scientific">Laccaria bicolor (strain S238N-H82 / ATCC MYA-4686)</name>
    <name type="common">Bicoloured deceiver</name>
    <name type="synonym">Laccaria laccata var. bicolor</name>
    <dbReference type="NCBI Taxonomy" id="486041"/>
    <lineage>
        <taxon>Eukaryota</taxon>
        <taxon>Fungi</taxon>
        <taxon>Dikarya</taxon>
        <taxon>Basidiomycota</taxon>
        <taxon>Agaricomycotina</taxon>
        <taxon>Agaricomycetes</taxon>
        <taxon>Agaricomycetidae</taxon>
        <taxon>Agaricales</taxon>
        <taxon>Agaricineae</taxon>
        <taxon>Hydnangiaceae</taxon>
        <taxon>Laccaria</taxon>
    </lineage>
</organism>
<dbReference type="HOGENOM" id="CLU_444138_0_0_1"/>
<evidence type="ECO:0000313" key="3">
    <source>
        <dbReference type="Proteomes" id="UP000001194"/>
    </source>
</evidence>
<dbReference type="KEGG" id="lbc:LACBIDRAFT_312809"/>
<evidence type="ECO:0000313" key="2">
    <source>
        <dbReference type="EMBL" id="EDR00825.1"/>
    </source>
</evidence>
<feature type="compositionally biased region" description="Low complexity" evidence="1">
    <location>
        <begin position="509"/>
        <end position="519"/>
    </location>
</feature>
<reference evidence="2 3" key="1">
    <citation type="journal article" date="2008" name="Nature">
        <title>The genome of Laccaria bicolor provides insights into mycorrhizal symbiosis.</title>
        <authorList>
            <person name="Martin F."/>
            <person name="Aerts A."/>
            <person name="Ahren D."/>
            <person name="Brun A."/>
            <person name="Danchin E.G.J."/>
            <person name="Duchaussoy F."/>
            <person name="Gibon J."/>
            <person name="Kohler A."/>
            <person name="Lindquist E."/>
            <person name="Pereda V."/>
            <person name="Salamov A."/>
            <person name="Shapiro H.J."/>
            <person name="Wuyts J."/>
            <person name="Blaudez D."/>
            <person name="Buee M."/>
            <person name="Brokstein P."/>
            <person name="Canbaeck B."/>
            <person name="Cohen D."/>
            <person name="Courty P.E."/>
            <person name="Coutinho P.M."/>
            <person name="Delaruelle C."/>
            <person name="Detter J.C."/>
            <person name="Deveau A."/>
            <person name="DiFazio S."/>
            <person name="Duplessis S."/>
            <person name="Fraissinet-Tachet L."/>
            <person name="Lucic E."/>
            <person name="Frey-Klett P."/>
            <person name="Fourrey C."/>
            <person name="Feussner I."/>
            <person name="Gay G."/>
            <person name="Grimwood J."/>
            <person name="Hoegger P.J."/>
            <person name="Jain P."/>
            <person name="Kilaru S."/>
            <person name="Labbe J."/>
            <person name="Lin Y.C."/>
            <person name="Legue V."/>
            <person name="Le Tacon F."/>
            <person name="Marmeisse R."/>
            <person name="Melayah D."/>
            <person name="Montanini B."/>
            <person name="Muratet M."/>
            <person name="Nehls U."/>
            <person name="Niculita-Hirzel H."/>
            <person name="Oudot-Le Secq M.P."/>
            <person name="Peter M."/>
            <person name="Quesneville H."/>
            <person name="Rajashekar B."/>
            <person name="Reich M."/>
            <person name="Rouhier N."/>
            <person name="Schmutz J."/>
            <person name="Yin T."/>
            <person name="Chalot M."/>
            <person name="Henrissat B."/>
            <person name="Kuees U."/>
            <person name="Lucas S."/>
            <person name="Van de Peer Y."/>
            <person name="Podila G.K."/>
            <person name="Polle A."/>
            <person name="Pukkila P.J."/>
            <person name="Richardson P.M."/>
            <person name="Rouze P."/>
            <person name="Sanders I.R."/>
            <person name="Stajich J.E."/>
            <person name="Tunlid A."/>
            <person name="Tuskan G."/>
            <person name="Grigoriev I.V."/>
        </authorList>
    </citation>
    <scope>NUCLEOTIDE SEQUENCE [LARGE SCALE GENOMIC DNA]</scope>
    <source>
        <strain evidence="3">S238N-H82 / ATCC MYA-4686</strain>
    </source>
</reference>
<dbReference type="Proteomes" id="UP000001194">
    <property type="component" value="Unassembled WGS sequence"/>
</dbReference>
<feature type="region of interest" description="Disordered" evidence="1">
    <location>
        <begin position="153"/>
        <end position="204"/>
    </location>
</feature>
<feature type="region of interest" description="Disordered" evidence="1">
    <location>
        <begin position="331"/>
        <end position="365"/>
    </location>
</feature>
<feature type="compositionally biased region" description="Low complexity" evidence="1">
    <location>
        <begin position="182"/>
        <end position="191"/>
    </location>
</feature>
<feature type="region of interest" description="Disordered" evidence="1">
    <location>
        <begin position="438"/>
        <end position="473"/>
    </location>
</feature>